<dbReference type="AlphaFoldDB" id="A0A0F9CP81"/>
<feature type="domain" description="Transposase IS701-like DDE" evidence="1">
    <location>
        <begin position="22"/>
        <end position="263"/>
    </location>
</feature>
<accession>A0A0F9CP81</accession>
<protein>
    <recommendedName>
        <fullName evidence="1">Transposase IS701-like DDE domain-containing protein</fullName>
    </recommendedName>
</protein>
<name>A0A0F9CP81_9ZZZZ</name>
<dbReference type="InterPro" id="IPR012337">
    <property type="entry name" value="RNaseH-like_sf"/>
</dbReference>
<dbReference type="EMBL" id="LAZR01035184">
    <property type="protein sequence ID" value="KKL28197.1"/>
    <property type="molecule type" value="Genomic_DNA"/>
</dbReference>
<organism evidence="2">
    <name type="scientific">marine sediment metagenome</name>
    <dbReference type="NCBI Taxonomy" id="412755"/>
    <lineage>
        <taxon>unclassified sequences</taxon>
        <taxon>metagenomes</taxon>
        <taxon>ecological metagenomes</taxon>
    </lineage>
</organism>
<evidence type="ECO:0000259" key="1">
    <source>
        <dbReference type="Pfam" id="PF13546"/>
    </source>
</evidence>
<dbReference type="InterPro" id="IPR038721">
    <property type="entry name" value="IS701-like_DDE_dom"/>
</dbReference>
<dbReference type="SUPFAM" id="SSF53098">
    <property type="entry name" value="Ribonuclease H-like"/>
    <property type="match status" value="1"/>
</dbReference>
<reference evidence="2" key="1">
    <citation type="journal article" date="2015" name="Nature">
        <title>Complex archaea that bridge the gap between prokaryotes and eukaryotes.</title>
        <authorList>
            <person name="Spang A."/>
            <person name="Saw J.H."/>
            <person name="Jorgensen S.L."/>
            <person name="Zaremba-Niedzwiedzka K."/>
            <person name="Martijn J."/>
            <person name="Lind A.E."/>
            <person name="van Eijk R."/>
            <person name="Schleper C."/>
            <person name="Guy L."/>
            <person name="Ettema T.J."/>
        </authorList>
    </citation>
    <scope>NUCLEOTIDE SEQUENCE</scope>
</reference>
<gene>
    <name evidence="2" type="ORF">LCGC14_2377560</name>
</gene>
<evidence type="ECO:0000313" key="2">
    <source>
        <dbReference type="EMBL" id="KKL28197.1"/>
    </source>
</evidence>
<dbReference type="Pfam" id="PF13546">
    <property type="entry name" value="DDE_5"/>
    <property type="match status" value="1"/>
</dbReference>
<comment type="caution">
    <text evidence="2">The sequence shown here is derived from an EMBL/GenBank/DDBJ whole genome shotgun (WGS) entry which is preliminary data.</text>
</comment>
<sequence>MFTKWIFPDSWQIMTIAICSALHQRSAWRMSIIIAGIIFAKGRKTITSWFRAAEITERYKAFYYFVGSIGQKTEIIATVLFEIMIKLIYKNQDRVLMAIDDSPTKRYGPKVAGAGIHRNPTVGPDGAKFVYGHIWVTLSVLARHKLWGTIGMPLLAKMYIRVNDIATVPKAYKIGFQNKLQQAAELVKWAQKCCKRLEKEFWIVTDGGFTKAGFLKPVITMGVTIITRLRKDAALHSLVKPVKKRKRGRPRKYGKRIYLHDEVAKKSGWFSVNVMLYGKDETKMVKMFKATYKPVGGEVLVLIVREDKNSWRAFMCTNLSASAEEILEAVADRFAIEQNFHDLKEIEGAGQQQVRNYSANVGAFHLNMWVHTMVELWAWNKRTSVICDRSDSPWDDVERRPSHADRCQALRRVVLRKTFFDISGHSRKNRKIVRQLYKLMKLAA</sequence>
<proteinExistence type="predicted"/>